<reference evidence="3" key="1">
    <citation type="submission" date="2016-11" db="EMBL/GenBank/DDBJ databases">
        <authorList>
            <person name="Varghese N."/>
            <person name="Submissions S."/>
        </authorList>
    </citation>
    <scope>NUCLEOTIDE SEQUENCE [LARGE SCALE GENOMIC DNA]</scope>
    <source>
        <strain evidence="3">DSM 16990</strain>
    </source>
</reference>
<keyword evidence="1" id="KW-0732">Signal</keyword>
<dbReference type="AlphaFoldDB" id="A0A1M4Z6B5"/>
<dbReference type="Gene3D" id="2.40.30.170">
    <property type="match status" value="1"/>
</dbReference>
<dbReference type="EMBL" id="FQUQ01000002">
    <property type="protein sequence ID" value="SHF13561.1"/>
    <property type="molecule type" value="Genomic_DNA"/>
</dbReference>
<feature type="chain" id="PRO_5012318896" evidence="1">
    <location>
        <begin position="20"/>
        <end position="297"/>
    </location>
</feature>
<dbReference type="OrthoDB" id="746254at2"/>
<gene>
    <name evidence="2" type="ORF">SAMN04488522_102204</name>
</gene>
<dbReference type="Proteomes" id="UP000184287">
    <property type="component" value="Unassembled WGS sequence"/>
</dbReference>
<keyword evidence="3" id="KW-1185">Reference proteome</keyword>
<evidence type="ECO:0000313" key="3">
    <source>
        <dbReference type="Proteomes" id="UP000184287"/>
    </source>
</evidence>
<feature type="signal peptide" evidence="1">
    <location>
        <begin position="1"/>
        <end position="19"/>
    </location>
</feature>
<organism evidence="2 3">
    <name type="scientific">Pedobacter caeni</name>
    <dbReference type="NCBI Taxonomy" id="288992"/>
    <lineage>
        <taxon>Bacteria</taxon>
        <taxon>Pseudomonadati</taxon>
        <taxon>Bacteroidota</taxon>
        <taxon>Sphingobacteriia</taxon>
        <taxon>Sphingobacteriales</taxon>
        <taxon>Sphingobacteriaceae</taxon>
        <taxon>Pedobacter</taxon>
    </lineage>
</organism>
<protein>
    <submittedName>
        <fullName evidence="2">HlyD family secretion protein</fullName>
    </submittedName>
</protein>
<dbReference type="STRING" id="288992.SAMN04488522_102204"/>
<name>A0A1M4Z6B5_9SPHI</name>
<evidence type="ECO:0000313" key="2">
    <source>
        <dbReference type="EMBL" id="SHF13561.1"/>
    </source>
</evidence>
<proteinExistence type="predicted"/>
<accession>A0A1M4Z6B5</accession>
<dbReference type="RefSeq" id="WP_073229946.1">
    <property type="nucleotide sequence ID" value="NZ_FQUQ01000002.1"/>
</dbReference>
<evidence type="ECO:0000256" key="1">
    <source>
        <dbReference type="SAM" id="SignalP"/>
    </source>
</evidence>
<sequence length="297" mass="33909">MKSIFILSILVLICGLAKAQSNREDIEIRWPKAEGWKLDEKLSITTDFSRRRQKWDFKPDNKESWQEIVMILNDDLRKNTKSLDSINVSLDLAGSKGTTYKLLKERKKGPFPYKLISLENRKLKSEQTPISTLSYLIDGKTCRHMVIISVKTAKFSADFLKQWSEILLNSKIVPSKEGNFEYTDDAYVDEKEIKRDDEFYITARFKSEQIQHLLKGQSVKIVIDDFPDLNLSGKVSEIGNSKNEVNGFPLVPPDNKSGNFIKMVERLPVTIKGEMPSGLKERFKNGINCSVKVATAP</sequence>